<dbReference type="STRING" id="329884.A0A4U0WFB6"/>
<dbReference type="EMBL" id="NAJQ01001209">
    <property type="protein sequence ID" value="TKA61514.1"/>
    <property type="molecule type" value="Genomic_DNA"/>
</dbReference>
<organism evidence="2 3">
    <name type="scientific">Friedmanniomyces simplex</name>
    <dbReference type="NCBI Taxonomy" id="329884"/>
    <lineage>
        <taxon>Eukaryota</taxon>
        <taxon>Fungi</taxon>
        <taxon>Dikarya</taxon>
        <taxon>Ascomycota</taxon>
        <taxon>Pezizomycotina</taxon>
        <taxon>Dothideomycetes</taxon>
        <taxon>Dothideomycetidae</taxon>
        <taxon>Mycosphaerellales</taxon>
        <taxon>Teratosphaeriaceae</taxon>
        <taxon>Friedmanniomyces</taxon>
    </lineage>
</organism>
<feature type="non-terminal residue" evidence="2">
    <location>
        <position position="1"/>
    </location>
</feature>
<feature type="transmembrane region" description="Helical" evidence="1">
    <location>
        <begin position="30"/>
        <end position="51"/>
    </location>
</feature>
<dbReference type="AlphaFoldDB" id="A0A4U0WFB6"/>
<keyword evidence="3" id="KW-1185">Reference proteome</keyword>
<protein>
    <submittedName>
        <fullName evidence="2">Uncharacterized protein</fullName>
    </submittedName>
</protein>
<keyword evidence="1" id="KW-0472">Membrane</keyword>
<evidence type="ECO:0000256" key="1">
    <source>
        <dbReference type="SAM" id="Phobius"/>
    </source>
</evidence>
<keyword evidence="1" id="KW-1133">Transmembrane helix</keyword>
<proteinExistence type="predicted"/>
<dbReference type="Proteomes" id="UP000309340">
    <property type="component" value="Unassembled WGS sequence"/>
</dbReference>
<comment type="caution">
    <text evidence="2">The sequence shown here is derived from an EMBL/GenBank/DDBJ whole genome shotgun (WGS) entry which is preliminary data.</text>
</comment>
<sequence length="141" mass="15747">QDGFDLFLGAYQPDGAPIGSGQQFVDRRPLLVQAVPYLLGFCVFFVLISVSTTRVPDSTVWPLRAFTLLSTSVAGWSGRFMWTYGSLYVNWPKLNTPQWAIEAYEDTLNKVRRDPVVGRFVGGGKGDARLGTLEEGKKRRE</sequence>
<evidence type="ECO:0000313" key="3">
    <source>
        <dbReference type="Proteomes" id="UP000309340"/>
    </source>
</evidence>
<reference evidence="2 3" key="1">
    <citation type="submission" date="2017-03" db="EMBL/GenBank/DDBJ databases">
        <title>Genomes of endolithic fungi from Antarctica.</title>
        <authorList>
            <person name="Coleine C."/>
            <person name="Masonjones S."/>
            <person name="Stajich J.E."/>
        </authorList>
    </citation>
    <scope>NUCLEOTIDE SEQUENCE [LARGE SCALE GENOMIC DNA]</scope>
    <source>
        <strain evidence="2 3">CCFEE 5184</strain>
    </source>
</reference>
<evidence type="ECO:0000313" key="2">
    <source>
        <dbReference type="EMBL" id="TKA61514.1"/>
    </source>
</evidence>
<name>A0A4U0WFB6_9PEZI</name>
<keyword evidence="1" id="KW-0812">Transmembrane</keyword>
<dbReference type="OrthoDB" id="405996at2759"/>
<gene>
    <name evidence="2" type="ORF">B0A55_13115</name>
</gene>
<accession>A0A4U0WFB6</accession>